<dbReference type="Pfam" id="PF03428">
    <property type="entry name" value="RP-C"/>
    <property type="match status" value="1"/>
</dbReference>
<sequence>MQTAQSTTPYGRRPYSLALLANQIAAKSSSSQTIVDKWRVLDDIRKANAALGVSDRTLSVLNALLSFHQDTILNGGEAIIVFPSNKNLAQRANGMADNTLRRHLAALVELGLILRRDSPNGKRYARKGEGGEIEEAFGFDLSPLVARAAEFKGLAAEARAREQLLRSLRDRITISRRDIDKMIATGLYEEVGADWNAFSKSFAGLNGRIPRKAPAEVLGPLAGALEHVADQIRAILEDHLQTTKISANGAHDERHIQNSKPNSISESEMSLPEKKEAGIEPNVAPKTPLELEATQQPPKRSFPLPMVLEACPDIAEHAPNGIRSWRELMTAATLVRPWLGISPSAWEEANAVLGPEDAAVIVAAILQRSSSINSPGGYLRNLTEKARAGAFSLGPVLMALINAKMRASTQKRA</sequence>
<dbReference type="Proteomes" id="UP000198755">
    <property type="component" value="Unassembled WGS sequence"/>
</dbReference>
<dbReference type="InterPro" id="IPR036390">
    <property type="entry name" value="WH_DNA-bd_sf"/>
</dbReference>
<dbReference type="InterPro" id="IPR047611">
    <property type="entry name" value="RepABC_RepC"/>
</dbReference>
<feature type="compositionally biased region" description="Polar residues" evidence="1">
    <location>
        <begin position="258"/>
        <end position="268"/>
    </location>
</feature>
<feature type="region of interest" description="Disordered" evidence="1">
    <location>
        <begin position="247"/>
        <end position="280"/>
    </location>
</feature>
<proteinExistence type="predicted"/>
<gene>
    <name evidence="4" type="ORF">SAMN05444581_11337</name>
</gene>
<evidence type="ECO:0000313" key="4">
    <source>
        <dbReference type="EMBL" id="SFK63993.1"/>
    </source>
</evidence>
<name>A0A1I4B629_9HYPH</name>
<dbReference type="InterPro" id="IPR005090">
    <property type="entry name" value="RepC_N"/>
</dbReference>
<dbReference type="STRING" id="1612308.SAMN05444581_11337"/>
<dbReference type="EMBL" id="FOSN01000013">
    <property type="protein sequence ID" value="SFK63993.1"/>
    <property type="molecule type" value="Genomic_DNA"/>
</dbReference>
<evidence type="ECO:0000259" key="2">
    <source>
        <dbReference type="Pfam" id="PF03428"/>
    </source>
</evidence>
<dbReference type="InterPro" id="IPR036388">
    <property type="entry name" value="WH-like_DNA-bd_sf"/>
</dbReference>
<protein>
    <submittedName>
        <fullName evidence="4">Replication initiation protein RepC</fullName>
    </submittedName>
</protein>
<feature type="domain" description="Plasmid replication protein C C-terminal" evidence="3">
    <location>
        <begin position="303"/>
        <end position="402"/>
    </location>
</feature>
<dbReference type="OrthoDB" id="7488837at2"/>
<dbReference type="InterPro" id="IPR021760">
    <property type="entry name" value="RepC_C"/>
</dbReference>
<feature type="domain" description="Plasmid replication protein C N-terminal" evidence="2">
    <location>
        <begin position="13"/>
        <end position="186"/>
    </location>
</feature>
<evidence type="ECO:0000259" key="3">
    <source>
        <dbReference type="Pfam" id="PF11800"/>
    </source>
</evidence>
<dbReference type="NCBIfam" id="NF010396">
    <property type="entry name" value="PRK13824.1"/>
    <property type="match status" value="1"/>
</dbReference>
<dbReference type="AlphaFoldDB" id="A0A1I4B629"/>
<reference evidence="4 5" key="1">
    <citation type="submission" date="2016-10" db="EMBL/GenBank/DDBJ databases">
        <authorList>
            <person name="de Groot N.N."/>
        </authorList>
    </citation>
    <scope>NUCLEOTIDE SEQUENCE [LARGE SCALE GENOMIC DNA]</scope>
    <source>
        <strain evidence="4 5">NE2</strain>
    </source>
</reference>
<dbReference type="Gene3D" id="1.10.10.10">
    <property type="entry name" value="Winged helix-like DNA-binding domain superfamily/Winged helix DNA-binding domain"/>
    <property type="match status" value="1"/>
</dbReference>
<organism evidence="4 5">
    <name type="scientific">Methylocapsa palsarum</name>
    <dbReference type="NCBI Taxonomy" id="1612308"/>
    <lineage>
        <taxon>Bacteria</taxon>
        <taxon>Pseudomonadati</taxon>
        <taxon>Pseudomonadota</taxon>
        <taxon>Alphaproteobacteria</taxon>
        <taxon>Hyphomicrobiales</taxon>
        <taxon>Beijerinckiaceae</taxon>
        <taxon>Methylocapsa</taxon>
    </lineage>
</organism>
<dbReference type="SUPFAM" id="SSF46785">
    <property type="entry name" value="Winged helix' DNA-binding domain"/>
    <property type="match status" value="1"/>
</dbReference>
<dbReference type="RefSeq" id="WP_091684694.1">
    <property type="nucleotide sequence ID" value="NZ_FOSN01000013.1"/>
</dbReference>
<dbReference type="Pfam" id="PF11800">
    <property type="entry name" value="RP-C_C"/>
    <property type="match status" value="1"/>
</dbReference>
<accession>A0A1I4B629</accession>
<keyword evidence="5" id="KW-1185">Reference proteome</keyword>
<dbReference type="NCBIfam" id="NF040974">
    <property type="entry name" value="RepABC_RepC"/>
    <property type="match status" value="1"/>
</dbReference>
<evidence type="ECO:0000313" key="5">
    <source>
        <dbReference type="Proteomes" id="UP000198755"/>
    </source>
</evidence>
<evidence type="ECO:0000256" key="1">
    <source>
        <dbReference type="SAM" id="MobiDB-lite"/>
    </source>
</evidence>